<evidence type="ECO:0000259" key="1">
    <source>
        <dbReference type="Pfam" id="PF03235"/>
    </source>
</evidence>
<proteinExistence type="predicted"/>
<evidence type="ECO:0000313" key="4">
    <source>
        <dbReference type="Proteomes" id="UP000578697"/>
    </source>
</evidence>
<evidence type="ECO:0000259" key="2">
    <source>
        <dbReference type="Pfam" id="PF07510"/>
    </source>
</evidence>
<organism evidence="3 4">
    <name type="scientific">Treponema rectale</name>
    <dbReference type="NCBI Taxonomy" id="744512"/>
    <lineage>
        <taxon>Bacteria</taxon>
        <taxon>Pseudomonadati</taxon>
        <taxon>Spirochaetota</taxon>
        <taxon>Spirochaetia</taxon>
        <taxon>Spirochaetales</taxon>
        <taxon>Treponemataceae</taxon>
        <taxon>Treponema</taxon>
    </lineage>
</organism>
<dbReference type="Pfam" id="PF07510">
    <property type="entry name" value="GmrSD_C"/>
    <property type="match status" value="1"/>
</dbReference>
<dbReference type="InterPro" id="IPR004919">
    <property type="entry name" value="GmrSD_N"/>
</dbReference>
<dbReference type="Pfam" id="PF03235">
    <property type="entry name" value="GmrSD_N"/>
    <property type="match status" value="1"/>
</dbReference>
<reference evidence="3 4" key="1">
    <citation type="submission" date="2020-08" db="EMBL/GenBank/DDBJ databases">
        <title>Genomic Encyclopedia of Type Strains, Phase IV (KMG-IV): sequencing the most valuable type-strain genomes for metagenomic binning, comparative biology and taxonomic classification.</title>
        <authorList>
            <person name="Goeker M."/>
        </authorList>
    </citation>
    <scope>NUCLEOTIDE SEQUENCE [LARGE SCALE GENOMIC DNA]</scope>
    <source>
        <strain evidence="3 4">DSM 103679</strain>
    </source>
</reference>
<comment type="caution">
    <text evidence="3">The sequence shown here is derived from an EMBL/GenBank/DDBJ whole genome shotgun (WGS) entry which is preliminary data.</text>
</comment>
<feature type="domain" description="GmrSD restriction endonucleases N-terminal" evidence="1">
    <location>
        <begin position="11"/>
        <end position="265"/>
    </location>
</feature>
<sequence length="645" mass="76080">MIAKGESLYFLVDKEDDAIQVPYFQRPYIWNLENWSDLLSDLLNNNGKHFLGSIILKKTLKPGTNETDTTIIDGQQRLTTLSILIKVMYDYLKDSEYWDTSDDSIAINSLFYKKIYNDIEIKYNLLLNHSHLDGEAYSKVIGSVEKNGKQLIITAPLQNEIKQELQKEKILYEEAIANGKKIKEISKYDKELIRNCYKFFYKQLADINLIDLKKLWLSLFEQKENKNNILVRIVIDDSEQEQEIFDTINSAGIPLSPTDIIKNKIYQQLKECDMPYDKVYEYYKSTWEETFEKDEDTRKWWHTQKNIGRYKRDNIELLLHSVAICIGIFSTEDEVITNLAKVYKTAINKFTSVKEIKKLIDIIISYANIYKNIMPQFNPTEPIKFIEVRKRLSCILNVSETSTFTPYILYLYNIYYGKNDDLLDKRLCMVEKIIMHYLISGESNKNFNKYCYQFVKKEQVGDEKNLLEYVMSEPDKFFTNIKLKEGLAEVNPKLGKLFLFMIQLHRYAKLDPKEDDYNKGLEFEKERELEHILPQKWYKDEDWINQRVIGNGDEKPEEYRKYCVSSLGNMTLIKKGLNSTISNKIFEKKYKGDIGKNNGMSNYISLSISKEIINYCHNFVWTEESIKKRENDLGNELIEIWGCDK</sequence>
<keyword evidence="4" id="KW-1185">Reference proteome</keyword>
<gene>
    <name evidence="3" type="ORF">HNP77_002212</name>
</gene>
<dbReference type="RefSeq" id="WP_184653317.1">
    <property type="nucleotide sequence ID" value="NZ_JACHFR010000004.1"/>
</dbReference>
<name>A0A840SK29_9SPIR</name>
<dbReference type="PANTHER" id="PTHR35149:SF1">
    <property type="entry name" value="DUF5655 DOMAIN-CONTAINING PROTEIN"/>
    <property type="match status" value="1"/>
</dbReference>
<dbReference type="Proteomes" id="UP000578697">
    <property type="component" value="Unassembled WGS sequence"/>
</dbReference>
<dbReference type="AlphaFoldDB" id="A0A840SK29"/>
<dbReference type="PANTHER" id="PTHR35149">
    <property type="entry name" value="SLL5132 PROTEIN"/>
    <property type="match status" value="1"/>
</dbReference>
<accession>A0A840SK29</accession>
<evidence type="ECO:0000313" key="3">
    <source>
        <dbReference type="EMBL" id="MBB5219823.1"/>
    </source>
</evidence>
<protein>
    <submittedName>
        <fullName evidence="3">Uncharacterized protein with ParB-like and HNH nuclease domain</fullName>
    </submittedName>
</protein>
<dbReference type="InterPro" id="IPR011089">
    <property type="entry name" value="GmrSD_C"/>
</dbReference>
<dbReference type="EMBL" id="JACHFR010000004">
    <property type="protein sequence ID" value="MBB5219823.1"/>
    <property type="molecule type" value="Genomic_DNA"/>
</dbReference>
<feature type="domain" description="GmrSD restriction endonucleases C-terminal" evidence="2">
    <location>
        <begin position="508"/>
        <end position="633"/>
    </location>
</feature>